<proteinExistence type="predicted"/>
<feature type="compositionally biased region" description="Polar residues" evidence="1">
    <location>
        <begin position="134"/>
        <end position="150"/>
    </location>
</feature>
<feature type="region of interest" description="Disordered" evidence="1">
    <location>
        <begin position="663"/>
        <end position="732"/>
    </location>
</feature>
<feature type="compositionally biased region" description="Polar residues" evidence="1">
    <location>
        <begin position="218"/>
        <end position="227"/>
    </location>
</feature>
<feature type="compositionally biased region" description="Basic and acidic residues" evidence="1">
    <location>
        <begin position="288"/>
        <end position="329"/>
    </location>
</feature>
<feature type="compositionally biased region" description="Basic and acidic residues" evidence="1">
    <location>
        <begin position="699"/>
        <end position="718"/>
    </location>
</feature>
<name>A0A2A6BL56_PRIPA</name>
<dbReference type="EnsemblMetazoa" id="PPA13808.1">
    <property type="protein sequence ID" value="PPA13808.1"/>
    <property type="gene ID" value="WBGene00103362"/>
</dbReference>
<accession>A0A2A6BL56</accession>
<feature type="compositionally biased region" description="Basic and acidic residues" evidence="1">
    <location>
        <begin position="552"/>
        <end position="571"/>
    </location>
</feature>
<feature type="compositionally biased region" description="Basic and acidic residues" evidence="1">
    <location>
        <begin position="496"/>
        <end position="521"/>
    </location>
</feature>
<organism evidence="2 3">
    <name type="scientific">Pristionchus pacificus</name>
    <name type="common">Parasitic nematode worm</name>
    <dbReference type="NCBI Taxonomy" id="54126"/>
    <lineage>
        <taxon>Eukaryota</taxon>
        <taxon>Metazoa</taxon>
        <taxon>Ecdysozoa</taxon>
        <taxon>Nematoda</taxon>
        <taxon>Chromadorea</taxon>
        <taxon>Rhabditida</taxon>
        <taxon>Rhabditina</taxon>
        <taxon>Diplogasteromorpha</taxon>
        <taxon>Diplogasteroidea</taxon>
        <taxon>Neodiplogasteridae</taxon>
        <taxon>Pristionchus</taxon>
    </lineage>
</organism>
<evidence type="ECO:0000256" key="1">
    <source>
        <dbReference type="SAM" id="MobiDB-lite"/>
    </source>
</evidence>
<feature type="compositionally biased region" description="Basic and acidic residues" evidence="1">
    <location>
        <begin position="258"/>
        <end position="281"/>
    </location>
</feature>
<accession>A0A8R1YB72</accession>
<feature type="compositionally biased region" description="Basic and acidic residues" evidence="1">
    <location>
        <begin position="452"/>
        <end position="463"/>
    </location>
</feature>
<feature type="compositionally biased region" description="Polar residues" evidence="1">
    <location>
        <begin position="103"/>
        <end position="123"/>
    </location>
</feature>
<feature type="compositionally biased region" description="Basic and acidic residues" evidence="1">
    <location>
        <begin position="203"/>
        <end position="217"/>
    </location>
</feature>
<evidence type="ECO:0000313" key="2">
    <source>
        <dbReference type="EnsemblMetazoa" id="PPA13808.1"/>
    </source>
</evidence>
<evidence type="ECO:0000313" key="3">
    <source>
        <dbReference type="Proteomes" id="UP000005239"/>
    </source>
</evidence>
<feature type="region of interest" description="Disordered" evidence="1">
    <location>
        <begin position="446"/>
        <end position="584"/>
    </location>
</feature>
<feature type="compositionally biased region" description="Polar residues" evidence="1">
    <location>
        <begin position="1"/>
        <end position="34"/>
    </location>
</feature>
<feature type="compositionally biased region" description="Basic and acidic residues" evidence="1">
    <location>
        <begin position="604"/>
        <end position="624"/>
    </location>
</feature>
<feature type="compositionally biased region" description="Basic residues" evidence="1">
    <location>
        <begin position="246"/>
        <end position="257"/>
    </location>
</feature>
<feature type="compositionally biased region" description="Polar residues" evidence="1">
    <location>
        <begin position="159"/>
        <end position="168"/>
    </location>
</feature>
<protein>
    <submittedName>
        <fullName evidence="2">Uncharacterized protein</fullName>
    </submittedName>
</protein>
<feature type="compositionally biased region" description="Acidic residues" evidence="1">
    <location>
        <begin position="719"/>
        <end position="732"/>
    </location>
</feature>
<feature type="compositionally biased region" description="Basic and acidic residues" evidence="1">
    <location>
        <begin position="181"/>
        <end position="195"/>
    </location>
</feature>
<reference evidence="2" key="2">
    <citation type="submission" date="2022-06" db="UniProtKB">
        <authorList>
            <consortium name="EnsemblMetazoa"/>
        </authorList>
    </citation>
    <scope>IDENTIFICATION</scope>
    <source>
        <strain evidence="2">PS312</strain>
    </source>
</reference>
<keyword evidence="3" id="KW-1185">Reference proteome</keyword>
<feature type="compositionally biased region" description="Basic and acidic residues" evidence="1">
    <location>
        <begin position="228"/>
        <end position="245"/>
    </location>
</feature>
<feature type="region of interest" description="Disordered" evidence="1">
    <location>
        <begin position="599"/>
        <end position="625"/>
    </location>
</feature>
<sequence>MRAFAPSNSGSPSSQAHSPQTTARKTRQDSLQGTPQGGRLAGRISFSGGRAPPTRFNTQIDRFTPTRPFCQEQNKIMWTPRGHQEQDGNKWTSRGQYQPPPNRTYTNWSRQSTPNIPWNTSANRPGYRAPMPNNYYNNSPQQMNYSTTTGTKEDELSSSRENVSTPVTSIDKIFNRNGNWNDERSASREPSRYDDEIWCNGDSTHRASRKNEFDNSTRARSSRGSTPTERRRDDRSYSPNHDGKKCPRGRHHRHQSPRRYDSPHLRVYSEDHYSENSRVGKDNYSTGTKDRYSLHDSYREGRRDEPSYSIDRNYRDRNDNASSERRDDSPNSAKRFGFADRHRIRNSEDAASLFQEYQSAIRDDKWDQDECWGDTNDNYRSHNEGYHDEWMDNTKASVVDSEKYHKAPEPTGKAAYFVGNSPTRHALAEAKKGLLETVHFFTKSSAGNHTATRRDQTVTRNPEDPIPCLRSLTLAEASSGDELPTGSNESSPQPHGGDRVNDQYNDMRMKSSSHPKGDRISPSHQYHNNNKMKERRNSPQLDSGLGSAECSTPREEYGEYERRDGTQDSRVSRSNPYVSDCPDNYRQLQDATREVLCTVSQVDDDGRNEDRDGTRNRDDWRCDDNAQFDADTSRVPRTFHDFKSHHRSTSPPRNSAFNVVFAPRAPTNAPGSDLRYRSPSPHRRRAAAFPAYANSLQDSPDRRRNGNEEDSPSKRSGSEVEEEEEEEEEDANAIERLRKEIKRQHVDELSKVKRREAKIERREMKKKRTEALEMAEIVAKVERELIARGDPSEPRRDRMCTAEAMRKREQLQWEAEQKHGDREFYNDNGYEYFLIFGEEERNKEDTTEKLFDKVANWLWHPLNEGICIHYVKSGKAYRDKRYYPHYLRSSIRERNCTIAGS</sequence>
<reference evidence="3" key="1">
    <citation type="journal article" date="2008" name="Nat. Genet.">
        <title>The Pristionchus pacificus genome provides a unique perspective on nematode lifestyle and parasitism.</title>
        <authorList>
            <person name="Dieterich C."/>
            <person name="Clifton S.W."/>
            <person name="Schuster L.N."/>
            <person name="Chinwalla A."/>
            <person name="Delehaunty K."/>
            <person name="Dinkelacker I."/>
            <person name="Fulton L."/>
            <person name="Fulton R."/>
            <person name="Godfrey J."/>
            <person name="Minx P."/>
            <person name="Mitreva M."/>
            <person name="Roeseler W."/>
            <person name="Tian H."/>
            <person name="Witte H."/>
            <person name="Yang S.P."/>
            <person name="Wilson R.K."/>
            <person name="Sommer R.J."/>
        </authorList>
    </citation>
    <scope>NUCLEOTIDE SEQUENCE [LARGE SCALE GENOMIC DNA]</scope>
    <source>
        <strain evidence="3">PS312</strain>
    </source>
</reference>
<gene>
    <name evidence="2" type="primary">WBGene00103362</name>
</gene>
<dbReference type="Proteomes" id="UP000005239">
    <property type="component" value="Unassembled WGS sequence"/>
</dbReference>
<feature type="region of interest" description="Disordered" evidence="1">
    <location>
        <begin position="1"/>
        <end position="340"/>
    </location>
</feature>
<dbReference type="AlphaFoldDB" id="A0A2A6BL56"/>